<reference evidence="3 4" key="1">
    <citation type="submission" date="2021-01" db="EMBL/GenBank/DDBJ databases">
        <title>Draft Genome Sequence and Polyhydroxyalkanoate Biosynthetic Potential of Jeongeupia naejangsanensis Type Strain DSM 24253.</title>
        <authorList>
            <person name="Turrini P."/>
            <person name="Artuso I."/>
            <person name="Lugli G.A."/>
            <person name="Frangipani E."/>
            <person name="Ventura M."/>
            <person name="Visca P."/>
        </authorList>
    </citation>
    <scope>NUCLEOTIDE SEQUENCE [LARGE SCALE GENOMIC DNA]</scope>
    <source>
        <strain evidence="3 4">DSM 24253</strain>
    </source>
</reference>
<protein>
    <submittedName>
        <fullName evidence="3">STAS domain-containing protein</fullName>
    </submittedName>
</protein>
<name>A0ABS2BRA0_9NEIS</name>
<dbReference type="EMBL" id="JAESND010000009">
    <property type="protein sequence ID" value="MBM3117319.1"/>
    <property type="molecule type" value="Genomic_DNA"/>
</dbReference>
<dbReference type="InterPro" id="IPR058548">
    <property type="entry name" value="MlaB-like_STAS"/>
</dbReference>
<evidence type="ECO:0000313" key="4">
    <source>
        <dbReference type="Proteomes" id="UP000809431"/>
    </source>
</evidence>
<organism evidence="3 4">
    <name type="scientific">Jeongeupia naejangsanensis</name>
    <dbReference type="NCBI Taxonomy" id="613195"/>
    <lineage>
        <taxon>Bacteria</taxon>
        <taxon>Pseudomonadati</taxon>
        <taxon>Pseudomonadota</taxon>
        <taxon>Betaproteobacteria</taxon>
        <taxon>Neisseriales</taxon>
        <taxon>Chitinibacteraceae</taxon>
        <taxon>Jeongeupia</taxon>
    </lineage>
</organism>
<dbReference type="SUPFAM" id="SSF52091">
    <property type="entry name" value="SpoIIaa-like"/>
    <property type="match status" value="2"/>
</dbReference>
<keyword evidence="4" id="KW-1185">Reference proteome</keyword>
<evidence type="ECO:0000259" key="2">
    <source>
        <dbReference type="PROSITE" id="PS50801"/>
    </source>
</evidence>
<evidence type="ECO:0000256" key="1">
    <source>
        <dbReference type="SAM" id="MobiDB-lite"/>
    </source>
</evidence>
<evidence type="ECO:0000313" key="3">
    <source>
        <dbReference type="EMBL" id="MBM3117319.1"/>
    </source>
</evidence>
<feature type="compositionally biased region" description="Low complexity" evidence="1">
    <location>
        <begin position="13"/>
        <end position="32"/>
    </location>
</feature>
<dbReference type="PROSITE" id="PS50801">
    <property type="entry name" value="STAS"/>
    <property type="match status" value="2"/>
</dbReference>
<dbReference type="Gene3D" id="3.30.750.24">
    <property type="entry name" value="STAS domain"/>
    <property type="match status" value="2"/>
</dbReference>
<comment type="caution">
    <text evidence="3">The sequence shown here is derived from an EMBL/GenBank/DDBJ whole genome shotgun (WGS) entry which is preliminary data.</text>
</comment>
<dbReference type="Pfam" id="PF13466">
    <property type="entry name" value="STAS_2"/>
    <property type="match status" value="1"/>
</dbReference>
<proteinExistence type="predicted"/>
<accession>A0ABS2BRA0</accession>
<dbReference type="Proteomes" id="UP000809431">
    <property type="component" value="Unassembled WGS sequence"/>
</dbReference>
<feature type="domain" description="STAS" evidence="2">
    <location>
        <begin position="166"/>
        <end position="228"/>
    </location>
</feature>
<gene>
    <name evidence="3" type="ORF">JMJ54_15900</name>
</gene>
<dbReference type="RefSeq" id="WP_203539537.1">
    <property type="nucleotide sequence ID" value="NZ_JAESND010000009.1"/>
</dbReference>
<feature type="domain" description="STAS" evidence="2">
    <location>
        <begin position="342"/>
        <end position="401"/>
    </location>
</feature>
<feature type="region of interest" description="Disordered" evidence="1">
    <location>
        <begin position="1"/>
        <end position="49"/>
    </location>
</feature>
<dbReference type="InterPro" id="IPR002645">
    <property type="entry name" value="STAS_dom"/>
</dbReference>
<sequence length="401" mass="43372">MVFSLFRKKDGSPASTGPATQQQQPTTTIARQLDPSPTPATPKPVEGPAAESYNLSELSIEVEEAASHLSAAEEEAVVLHANGQIALATKALTSHLPTISGQRRTESWLMLFELYQQAGDRKAFDDLALAYVLEFEISPPLWRGVPVQESAPAQGGSYVALPAQLNANSFERELDRLIDACKPGNTVRLDFSKVTEIDPFAAAELLSLWPRTRKQGAILQVLGASEIVALLSGKIETGRRLPAEAPFWLLLIELMQATGDAERFDEVAIDYAITFEVSPPSWDDKLVPKQPVAKAPAVPAAQAPTPSPTSPDRLIISGVLVDGAPQAMAQMRDFIRQHGKPVLDFSAVTRVDFETGGQLLNLTMETLARGQTVTYSRVNELVLGLMRLMGIADLVSVGRQS</sequence>
<dbReference type="InterPro" id="IPR036513">
    <property type="entry name" value="STAS_dom_sf"/>
</dbReference>